<evidence type="ECO:0000256" key="2">
    <source>
        <dbReference type="SAM" id="SignalP"/>
    </source>
</evidence>
<dbReference type="PROSITE" id="PS51175">
    <property type="entry name" value="CBM6"/>
    <property type="match status" value="1"/>
</dbReference>
<dbReference type="InterPro" id="IPR012938">
    <property type="entry name" value="Glc/Sorbosone_DH"/>
</dbReference>
<dbReference type="InterPro" id="IPR006584">
    <property type="entry name" value="Cellulose-bd_IV"/>
</dbReference>
<dbReference type="Pfam" id="PF03422">
    <property type="entry name" value="CBM_6"/>
    <property type="match status" value="1"/>
</dbReference>
<dbReference type="InterPro" id="IPR000772">
    <property type="entry name" value="Ricin_B_lectin"/>
</dbReference>
<dbReference type="PROSITE" id="PS50231">
    <property type="entry name" value="RICIN_B_LECTIN"/>
    <property type="match status" value="1"/>
</dbReference>
<dbReference type="SUPFAM" id="SSF49785">
    <property type="entry name" value="Galactose-binding domain-like"/>
    <property type="match status" value="1"/>
</dbReference>
<feature type="domain" description="CBM6" evidence="4">
    <location>
        <begin position="903"/>
        <end position="1029"/>
    </location>
</feature>
<dbReference type="InterPro" id="IPR005084">
    <property type="entry name" value="CBM6"/>
</dbReference>
<dbReference type="Gene3D" id="2.120.10.30">
    <property type="entry name" value="TolB, C-terminal domain"/>
    <property type="match status" value="1"/>
</dbReference>
<evidence type="ECO:0000313" key="6">
    <source>
        <dbReference type="Proteomes" id="UP001301731"/>
    </source>
</evidence>
<dbReference type="RefSeq" id="WP_318108526.1">
    <property type="nucleotide sequence ID" value="NZ_CP137573.1"/>
</dbReference>
<accession>A0ABZ0M2H3</accession>
<organism evidence="5 6">
    <name type="scientific">Streptomyces solicathayae</name>
    <dbReference type="NCBI Taxonomy" id="3081768"/>
    <lineage>
        <taxon>Bacteria</taxon>
        <taxon>Bacillati</taxon>
        <taxon>Actinomycetota</taxon>
        <taxon>Actinomycetes</taxon>
        <taxon>Kitasatosporales</taxon>
        <taxon>Streptomycetaceae</taxon>
        <taxon>Streptomyces</taxon>
    </lineage>
</organism>
<dbReference type="SMART" id="SM00458">
    <property type="entry name" value="RICIN"/>
    <property type="match status" value="1"/>
</dbReference>
<feature type="chain" id="PRO_5045663112" evidence="2">
    <location>
        <begin position="26"/>
        <end position="1185"/>
    </location>
</feature>
<dbReference type="InterPro" id="IPR000601">
    <property type="entry name" value="PKD_dom"/>
</dbReference>
<dbReference type="Pfam" id="PF06283">
    <property type="entry name" value="ThuA"/>
    <property type="match status" value="1"/>
</dbReference>
<dbReference type="Gene3D" id="3.40.50.880">
    <property type="match status" value="1"/>
</dbReference>
<dbReference type="SUPFAM" id="SSF50370">
    <property type="entry name" value="Ricin B-like lectins"/>
    <property type="match status" value="1"/>
</dbReference>
<dbReference type="PROSITE" id="PS50093">
    <property type="entry name" value="PKD"/>
    <property type="match status" value="1"/>
</dbReference>
<evidence type="ECO:0000313" key="5">
    <source>
        <dbReference type="EMBL" id="WOX25787.1"/>
    </source>
</evidence>
<dbReference type="InterPro" id="IPR029010">
    <property type="entry name" value="ThuA-like"/>
</dbReference>
<dbReference type="CDD" id="cd00146">
    <property type="entry name" value="PKD"/>
    <property type="match status" value="1"/>
</dbReference>
<dbReference type="InterPro" id="IPR011042">
    <property type="entry name" value="6-blade_b-propeller_TolB-like"/>
</dbReference>
<dbReference type="InterPro" id="IPR008979">
    <property type="entry name" value="Galactose-bd-like_sf"/>
</dbReference>
<dbReference type="CDD" id="cd04084">
    <property type="entry name" value="CBM6_xylanase-like"/>
    <property type="match status" value="1"/>
</dbReference>
<evidence type="ECO:0000259" key="3">
    <source>
        <dbReference type="PROSITE" id="PS50093"/>
    </source>
</evidence>
<dbReference type="SMART" id="SM00089">
    <property type="entry name" value="PKD"/>
    <property type="match status" value="1"/>
</dbReference>
<dbReference type="PANTHER" id="PTHR40469:SF2">
    <property type="entry name" value="GALACTOSE-BINDING DOMAIN-LIKE SUPERFAMILY PROTEIN"/>
    <property type="match status" value="1"/>
</dbReference>
<dbReference type="EMBL" id="CP137573">
    <property type="protein sequence ID" value="WOX25787.1"/>
    <property type="molecule type" value="Genomic_DNA"/>
</dbReference>
<evidence type="ECO:0000256" key="1">
    <source>
        <dbReference type="ARBA" id="ARBA00022729"/>
    </source>
</evidence>
<dbReference type="PANTHER" id="PTHR40469">
    <property type="entry name" value="SECRETED GLYCOSYL HYDROLASE"/>
    <property type="match status" value="1"/>
</dbReference>
<dbReference type="InterPro" id="IPR029062">
    <property type="entry name" value="Class_I_gatase-like"/>
</dbReference>
<dbReference type="InterPro" id="IPR035992">
    <property type="entry name" value="Ricin_B-like_lectins"/>
</dbReference>
<dbReference type="InterPro" id="IPR035986">
    <property type="entry name" value="PKD_dom_sf"/>
</dbReference>
<dbReference type="Proteomes" id="UP001301731">
    <property type="component" value="Chromosome"/>
</dbReference>
<dbReference type="Pfam" id="PF14200">
    <property type="entry name" value="RicinB_lectin_2"/>
    <property type="match status" value="2"/>
</dbReference>
<dbReference type="Pfam" id="PF07995">
    <property type="entry name" value="GSDH"/>
    <property type="match status" value="1"/>
</dbReference>
<dbReference type="SUPFAM" id="SSF52317">
    <property type="entry name" value="Class I glutamine amidotransferase-like"/>
    <property type="match status" value="1"/>
</dbReference>
<sequence length="1185" mass="125625">MPRPWVKRALVALTVPLLCLTTLQAAPALARESDTAEADFKVLLFTKTAAGAYRHDSIDAAVQTFTQLAAENAFQVDRSEDADVFNSTTLNTYDAVVMLQTSGMVWDTDAQRAAAQEYVRSGHGIVAVHNATDMNIESQFPWWDQVVMAGAHMTAHSSIVQGTAKVADQAHPSTKGLPDRWTRTEEWYNFDKNTRGDVHVLVTADETTYDAGGAKMGVDHPISWCRNAEGGKVWATAMGHQASSYSEPLFKQHLLGGLKWAAGAAAGDCGGTVSNRYQKVTLDSAPDQPMQLDVAADGDVWYVSRSGAVNVIHTHDNVPETHVAGRLSVYDGGEDGGIGLALDPDFATNRWVYVNHSPAGTAEINRVSRFTVKSDDTLDMDSAKTVIEVPAYRETDEPGHTGGGLDFGPGGNLYIGVGDDTNPFASDGYTPIDERPGREKYDAQRSSANTNDLRGKILRVHPEDGGGYSVPAGNLFAPGTAKTRPEIYAMGFRNAFRFAVDPVTGWISTGDYGPDAGSADPDRGPEGTVEWNLVKQPGFYGWPYCVGNNTPFNDYNFATGTSGTKFDCAAPVNNSPNNTGLTDLPAAKAATVWYDYHASAEFPEIEATGGAAPMGGPFYHYDAASTSERKFPEYYDKTPFFYEWSRNFVKEFRLDSAGGLLKISPFVAQLAPRAPIDMKFGPDGAMYIAEWGNGFGHSNTDDGIYRVDYVAGNRTPLAKIGATPDSGQAPLEVTFSADGSADPDGDALTYNWDFGDGATGTGAHPTHTYTANGTYTARLTVSDSAGKAGIASTTITVGNTRPKVTFADPPNGGVIDFGDTITYRVDVSDPEDGAVDCSKVVVTAALGHDSHSHDTGQYTGCTGTIVTSASGHDATANTSIVLSADYTDNGGLKGTTTVTLQPRHKQAEYYTGQSGVRIVEQSGAENGKRIGDIDDNDWISFKPLNLAGVETVTFRLSAPTATGGSIELRAGSPTGALIATSPVPATGDWDTYVNVVPVPVTDPGGTQNVYAVFKSPTAHSYDLDAIIFDGTGTGQPTPPESGHTYTVTSAHSGKRMDVRQGSAADGAAVIQYAANGGSNQQWRLNAAGSGAFTLSAVHSGKCLDLPDNTSGPKGALVQQWTCAAGATDQQWKLVEAGPGSYQVVSVSSGKCLDIPKRSTADDIQLTQARCTTGAASQLWRFGQIG</sequence>
<gene>
    <name evidence="5" type="ORF">R2D22_32165</name>
</gene>
<dbReference type="Gene3D" id="2.60.40.10">
    <property type="entry name" value="Immunoglobulins"/>
    <property type="match status" value="1"/>
</dbReference>
<proteinExistence type="predicted"/>
<dbReference type="InterPro" id="IPR013783">
    <property type="entry name" value="Ig-like_fold"/>
</dbReference>
<feature type="signal peptide" evidence="2">
    <location>
        <begin position="1"/>
        <end position="25"/>
    </location>
</feature>
<evidence type="ECO:0000259" key="4">
    <source>
        <dbReference type="PROSITE" id="PS51175"/>
    </source>
</evidence>
<dbReference type="CDD" id="cd00161">
    <property type="entry name" value="beta-trefoil_Ricin-like"/>
    <property type="match status" value="1"/>
</dbReference>
<reference evidence="5 6" key="1">
    <citation type="submission" date="2023-10" db="EMBL/GenBank/DDBJ databases">
        <title>The genome sequence of Streptomyces sp. HUAS YS2.</title>
        <authorList>
            <person name="Mo P."/>
        </authorList>
    </citation>
    <scope>NUCLEOTIDE SEQUENCE [LARGE SCALE GENOMIC DNA]</scope>
    <source>
        <strain evidence="5 6">HUAS YS2</strain>
    </source>
</reference>
<dbReference type="Pfam" id="PF18911">
    <property type="entry name" value="PKD_4"/>
    <property type="match status" value="1"/>
</dbReference>
<dbReference type="SMART" id="SM00606">
    <property type="entry name" value="CBD_IV"/>
    <property type="match status" value="1"/>
</dbReference>
<dbReference type="SUPFAM" id="SSF50952">
    <property type="entry name" value="Soluble quinoprotein glucose dehydrogenase"/>
    <property type="match status" value="1"/>
</dbReference>
<dbReference type="InterPro" id="IPR011041">
    <property type="entry name" value="Quinoprot_gluc/sorb_DH_b-prop"/>
</dbReference>
<name>A0ABZ0M2H3_9ACTN</name>
<dbReference type="Gene3D" id="2.60.120.260">
    <property type="entry name" value="Galactose-binding domain-like"/>
    <property type="match status" value="1"/>
</dbReference>
<keyword evidence="6" id="KW-1185">Reference proteome</keyword>
<keyword evidence="1 2" id="KW-0732">Signal</keyword>
<dbReference type="Gene3D" id="2.80.10.50">
    <property type="match status" value="2"/>
</dbReference>
<protein>
    <submittedName>
        <fullName evidence="5">ThuA domain-containing protein</fullName>
    </submittedName>
</protein>
<dbReference type="InterPro" id="IPR022409">
    <property type="entry name" value="PKD/Chitinase_dom"/>
</dbReference>
<feature type="domain" description="PKD" evidence="3">
    <location>
        <begin position="716"/>
        <end position="797"/>
    </location>
</feature>
<dbReference type="SUPFAM" id="SSF49299">
    <property type="entry name" value="PKD domain"/>
    <property type="match status" value="1"/>
</dbReference>